<feature type="chain" id="PRO_5046739716" description="DUF1735 domain-containing protein" evidence="1">
    <location>
        <begin position="24"/>
        <end position="288"/>
    </location>
</feature>
<accession>A0ABS6W2Z3</accession>
<evidence type="ECO:0000313" key="3">
    <source>
        <dbReference type="Proteomes" id="UP000719267"/>
    </source>
</evidence>
<organism evidence="2 3">
    <name type="scientific">Mesonia aestuariivivens</name>
    <dbReference type="NCBI Taxonomy" id="2796128"/>
    <lineage>
        <taxon>Bacteria</taxon>
        <taxon>Pseudomonadati</taxon>
        <taxon>Bacteroidota</taxon>
        <taxon>Flavobacteriia</taxon>
        <taxon>Flavobacteriales</taxon>
        <taxon>Flavobacteriaceae</taxon>
        <taxon>Mesonia</taxon>
    </lineage>
</organism>
<gene>
    <name evidence="2" type="ORF">KW502_10475</name>
</gene>
<evidence type="ECO:0000256" key="1">
    <source>
        <dbReference type="SAM" id="SignalP"/>
    </source>
</evidence>
<dbReference type="EMBL" id="JAHWDF010000010">
    <property type="protein sequence ID" value="MBW2962225.1"/>
    <property type="molecule type" value="Genomic_DNA"/>
</dbReference>
<evidence type="ECO:0008006" key="4">
    <source>
        <dbReference type="Google" id="ProtNLM"/>
    </source>
</evidence>
<evidence type="ECO:0000313" key="2">
    <source>
        <dbReference type="EMBL" id="MBW2962225.1"/>
    </source>
</evidence>
<sequence length="288" mass="30982">MKKNNIIYKLSFLFILASIFASCDDAEEAIYNGDVNNDTFVSFDKQAYNLPVERNAEGSLIIKLQSSAKRSAARTYNLNVIDSLTSAEPNTYEIPSTITIPADEYIGEVTIKGIDNNVNIAPESLYIQFEAIEGENLGYTAAEISIYEVCPIPQDFLVGQYAIEDISAAIGPANGTTNFGPATVNITIGETSTSRVFTTDLYPGIVGSKTIEISLICSELVFAKDIDSGIGCSDPNNLILAKATAGGYINTTYSLEEEGDDSIIINYTEDIEGSCGGPMLSSFSLTKI</sequence>
<protein>
    <recommendedName>
        <fullName evidence="4">DUF1735 domain-containing protein</fullName>
    </recommendedName>
</protein>
<feature type="signal peptide" evidence="1">
    <location>
        <begin position="1"/>
        <end position="23"/>
    </location>
</feature>
<comment type="caution">
    <text evidence="2">The sequence shown here is derived from an EMBL/GenBank/DDBJ whole genome shotgun (WGS) entry which is preliminary data.</text>
</comment>
<keyword evidence="3" id="KW-1185">Reference proteome</keyword>
<proteinExistence type="predicted"/>
<keyword evidence="1" id="KW-0732">Signal</keyword>
<dbReference type="Proteomes" id="UP000719267">
    <property type="component" value="Unassembled WGS sequence"/>
</dbReference>
<dbReference type="RefSeq" id="WP_219040504.1">
    <property type="nucleotide sequence ID" value="NZ_JAHWDF010000010.1"/>
</dbReference>
<reference evidence="2 3" key="1">
    <citation type="submission" date="2021-07" db="EMBL/GenBank/DDBJ databases">
        <title>Mesonia aestuariivivens sp. nov., isolated from a tidal flat.</title>
        <authorList>
            <person name="Kim Y.-O."/>
            <person name="Yoon J.-H."/>
        </authorList>
    </citation>
    <scope>NUCLEOTIDE SEQUENCE [LARGE SCALE GENOMIC DNA]</scope>
    <source>
        <strain evidence="2 3">JHPTF-M18</strain>
    </source>
</reference>
<name>A0ABS6W2Z3_9FLAO</name>
<dbReference type="PROSITE" id="PS51257">
    <property type="entry name" value="PROKAR_LIPOPROTEIN"/>
    <property type="match status" value="1"/>
</dbReference>